<dbReference type="Proteomes" id="UP000304928">
    <property type="component" value="Unassembled WGS sequence"/>
</dbReference>
<protein>
    <recommendedName>
        <fullName evidence="5">LysM domain-containing protein</fullName>
    </recommendedName>
</protein>
<dbReference type="InterPro" id="IPR018392">
    <property type="entry name" value="LysM"/>
</dbReference>
<feature type="chain" id="PRO_5020987869" description="LysM domain-containing protein" evidence="4">
    <location>
        <begin position="24"/>
        <end position="637"/>
    </location>
</feature>
<evidence type="ECO:0000313" key="7">
    <source>
        <dbReference type="Proteomes" id="UP000304928"/>
    </source>
</evidence>
<dbReference type="PANTHER" id="PTHR34997:SF2">
    <property type="entry name" value="LYSM DOMAIN-CONTAINING PROTEIN-RELATED"/>
    <property type="match status" value="1"/>
</dbReference>
<gene>
    <name evidence="6" type="ORF">D6D15_08157</name>
</gene>
<feature type="domain" description="LysM" evidence="5">
    <location>
        <begin position="334"/>
        <end position="382"/>
    </location>
</feature>
<evidence type="ECO:0000256" key="1">
    <source>
        <dbReference type="ARBA" id="ARBA00022669"/>
    </source>
</evidence>
<evidence type="ECO:0000256" key="2">
    <source>
        <dbReference type="ARBA" id="ARBA00022729"/>
    </source>
</evidence>
<keyword evidence="1" id="KW-0147">Chitin-binding</keyword>
<evidence type="ECO:0000256" key="3">
    <source>
        <dbReference type="ARBA" id="ARBA00023026"/>
    </source>
</evidence>
<keyword evidence="2 4" id="KW-0732">Signal</keyword>
<dbReference type="InterPro" id="IPR036779">
    <property type="entry name" value="LysM_dom_sf"/>
</dbReference>
<dbReference type="AlphaFoldDB" id="A0A4S9AYF2"/>
<feature type="signal peptide" evidence="4">
    <location>
        <begin position="1"/>
        <end position="23"/>
    </location>
</feature>
<evidence type="ECO:0000313" key="6">
    <source>
        <dbReference type="EMBL" id="THW85308.1"/>
    </source>
</evidence>
<dbReference type="InterPro" id="IPR052210">
    <property type="entry name" value="LysM1-like"/>
</dbReference>
<dbReference type="EMBL" id="QZAR01000185">
    <property type="protein sequence ID" value="THW85308.1"/>
    <property type="molecule type" value="Genomic_DNA"/>
</dbReference>
<proteinExistence type="predicted"/>
<dbReference type="GO" id="GO:0008061">
    <property type="term" value="F:chitin binding"/>
    <property type="evidence" value="ECO:0007669"/>
    <property type="project" value="UniProtKB-KW"/>
</dbReference>
<dbReference type="Gene3D" id="3.10.350.10">
    <property type="entry name" value="LysM domain"/>
    <property type="match status" value="3"/>
</dbReference>
<reference evidence="6 7" key="1">
    <citation type="submission" date="2018-10" db="EMBL/GenBank/DDBJ databases">
        <title>Fifty Aureobasidium pullulans genomes reveal a recombining polyextremotolerant generalist.</title>
        <authorList>
            <person name="Gostincar C."/>
            <person name="Turk M."/>
            <person name="Zajc J."/>
            <person name="Gunde-Cimerman N."/>
        </authorList>
    </citation>
    <scope>NUCLEOTIDE SEQUENCE [LARGE SCALE GENOMIC DNA]</scope>
    <source>
        <strain evidence="6 7">EXF-10507</strain>
    </source>
</reference>
<name>A0A4S9AYF2_AURPU</name>
<accession>A0A4S9AYF2</accession>
<keyword evidence="3" id="KW-0843">Virulence</keyword>
<sequence length="637" mass="67078">MMRYSTSAAALSSLSLLFSFSNAQFNLYPPVDPTLLAKAYNLTEGCIIALNETLSNCDPTLFQMAVSFDNYYWEDDNITDVCDGNCTLQARDWDLGVSLACGDGEQDCWLYSLIPQRHENAIDMLAEWISAYGKLIPADSISGRFVDGLNTVCLGSTWCLGASQNWTGVDVITPDCDVNPADPSCTSDVTLPENMRLANLYTDDVLCDNCFVQMLYARVTSPYLDDSDQSDFLVSQLQDIGDVCNITIPEITIRALPSYADAPMPTSIDFESTATSTISSAAATTTCDGQIIASGSGCAALSTKYGLTTGDLQKLTGSDTCVISASTCFPAACTLGAVPTGATCESFATSISVNTTTVQLLLWNPNIQGLCDSLTAGQSVCVAAPGVKGTYTLAAPPLGTGADAANQQRGGPGGRVTPCPTYTNLPDATSAAGPVQTGIVANCNAWAMADLGIGCFDFATQNCINTTQLWAWNGVLGKDGTGCQNSFWAKEYYCVNTYAASSATHTSTTSKTGIPQYCSKFAQPASGTGCYDFATAQGITPAQLYAWNPALGSNGANCGTAFYAEDYYCVAVPVQTGIAANCNKYATPVGVGCYDFATQQGITQAQLYTWNSALGTNGANCGTAFWAQEYYCVGVSS</sequence>
<dbReference type="PROSITE" id="PS51782">
    <property type="entry name" value="LYSM"/>
    <property type="match status" value="1"/>
</dbReference>
<comment type="caution">
    <text evidence="6">The sequence shown here is derived from an EMBL/GenBank/DDBJ whole genome shotgun (WGS) entry which is preliminary data.</text>
</comment>
<evidence type="ECO:0000259" key="5">
    <source>
        <dbReference type="PROSITE" id="PS51782"/>
    </source>
</evidence>
<evidence type="ECO:0000256" key="4">
    <source>
        <dbReference type="SAM" id="SignalP"/>
    </source>
</evidence>
<dbReference type="PANTHER" id="PTHR34997">
    <property type="entry name" value="AM15"/>
    <property type="match status" value="1"/>
</dbReference>
<organism evidence="6 7">
    <name type="scientific">Aureobasidium pullulans</name>
    <name type="common">Black yeast</name>
    <name type="synonym">Pullularia pullulans</name>
    <dbReference type="NCBI Taxonomy" id="5580"/>
    <lineage>
        <taxon>Eukaryota</taxon>
        <taxon>Fungi</taxon>
        <taxon>Dikarya</taxon>
        <taxon>Ascomycota</taxon>
        <taxon>Pezizomycotina</taxon>
        <taxon>Dothideomycetes</taxon>
        <taxon>Dothideomycetidae</taxon>
        <taxon>Dothideales</taxon>
        <taxon>Saccotheciaceae</taxon>
        <taxon>Aureobasidium</taxon>
    </lineage>
</organism>